<keyword evidence="9" id="KW-1185">Reference proteome</keyword>
<feature type="region of interest" description="Disordered" evidence="7">
    <location>
        <begin position="231"/>
        <end position="253"/>
    </location>
</feature>
<comment type="subunit">
    <text evidence="6">Associates with 90S and pre-40S pre-ribosomal particles.</text>
</comment>
<reference evidence="8 9" key="1">
    <citation type="submission" date="2023-10" db="EMBL/GenBank/DDBJ databases">
        <authorList>
            <person name="Maclean D."/>
            <person name="Macfadyen A."/>
        </authorList>
    </citation>
    <scope>NUCLEOTIDE SEQUENCE [LARGE SCALE GENOMIC DNA]</scope>
</reference>
<evidence type="ECO:0000313" key="9">
    <source>
        <dbReference type="Proteomes" id="UP001314263"/>
    </source>
</evidence>
<sequence>MKEDSSSASEGSRSDAPSVAARDSEDSSDATDRRIHLGKEEGENVPFEQLERMRQHGGITKQQIRQIVERAKASKFKRDNKNRPMEVSSKRPVPRLREVVPGVKRDSRDPRFDSLSGKLDTDRFRKRYAFLYDEQLPAEREEIKNTLQKAKGADRKKELQGQLTRVQQQIREEQARRQKQVIDTEYKKREKAAVKEGKKVFFPKRSDKKRQELVRRYEELKVAGRLEKAMAKRRRKNALKDHRYIPSGRKMVD</sequence>
<feature type="compositionally biased region" description="Basic and acidic residues" evidence="7">
    <location>
        <begin position="67"/>
        <end position="84"/>
    </location>
</feature>
<feature type="compositionally biased region" description="Basic and acidic residues" evidence="7">
    <location>
        <begin position="22"/>
        <end position="42"/>
    </location>
</feature>
<feature type="region of interest" description="Disordered" evidence="7">
    <location>
        <begin position="1"/>
        <end position="114"/>
    </location>
</feature>
<comment type="similarity">
    <text evidence="2 6">Belongs to the RRP36 family.</text>
</comment>
<protein>
    <recommendedName>
        <fullName evidence="6">rRNA biogenesis protein RRP36</fullName>
    </recommendedName>
</protein>
<evidence type="ECO:0000256" key="6">
    <source>
        <dbReference type="RuleBase" id="RU368027"/>
    </source>
</evidence>
<comment type="function">
    <text evidence="6">Component of the 90S pre-ribosome involved in the maturation of rRNAs. Required for early cleavages of the pre-RNAs in the 40S ribosomal subunit maturation pathway.</text>
</comment>
<keyword evidence="4 6" id="KW-0698">rRNA processing</keyword>
<dbReference type="PANTHER" id="PTHR21738:SF0">
    <property type="entry name" value="RIBOSOMAL RNA PROCESSING PROTEIN 36 HOMOLOG"/>
    <property type="match status" value="1"/>
</dbReference>
<dbReference type="EMBL" id="CAUYUE010000008">
    <property type="protein sequence ID" value="CAK0783591.1"/>
    <property type="molecule type" value="Genomic_DNA"/>
</dbReference>
<comment type="subcellular location">
    <subcellularLocation>
        <location evidence="1 6">Nucleus</location>
        <location evidence="1 6">Nucleolus</location>
    </subcellularLocation>
</comment>
<evidence type="ECO:0000256" key="5">
    <source>
        <dbReference type="ARBA" id="ARBA00023242"/>
    </source>
</evidence>
<dbReference type="InterPro" id="IPR009292">
    <property type="entry name" value="RRP36"/>
</dbReference>
<dbReference type="GO" id="GO:0005730">
    <property type="term" value="C:nucleolus"/>
    <property type="evidence" value="ECO:0007669"/>
    <property type="project" value="UniProtKB-SubCell"/>
</dbReference>
<feature type="compositionally biased region" description="Low complexity" evidence="7">
    <location>
        <begin position="1"/>
        <end position="18"/>
    </location>
</feature>
<feature type="compositionally biased region" description="Basic and acidic residues" evidence="7">
    <location>
        <begin position="238"/>
        <end position="253"/>
    </location>
</feature>
<dbReference type="Proteomes" id="UP001314263">
    <property type="component" value="Unassembled WGS sequence"/>
</dbReference>
<proteinExistence type="inferred from homology"/>
<keyword evidence="3 6" id="KW-0690">Ribosome biogenesis</keyword>
<keyword evidence="5 6" id="KW-0539">Nucleus</keyword>
<evidence type="ECO:0000256" key="2">
    <source>
        <dbReference type="ARBA" id="ARBA00009418"/>
    </source>
</evidence>
<evidence type="ECO:0000256" key="1">
    <source>
        <dbReference type="ARBA" id="ARBA00004604"/>
    </source>
</evidence>
<feature type="compositionally biased region" description="Basic and acidic residues" evidence="7">
    <location>
        <begin position="95"/>
        <end position="112"/>
    </location>
</feature>
<dbReference type="Pfam" id="PF06102">
    <property type="entry name" value="RRP36"/>
    <property type="match status" value="1"/>
</dbReference>
<dbReference type="PANTHER" id="PTHR21738">
    <property type="entry name" value="RIBOSOMAL RNA PROCESSING PROTEIN 36 HOMOLOG"/>
    <property type="match status" value="1"/>
</dbReference>
<name>A0AAV1IA40_9CHLO</name>
<comment type="caution">
    <text evidence="8">The sequence shown here is derived from an EMBL/GenBank/DDBJ whole genome shotgun (WGS) entry which is preliminary data.</text>
</comment>
<dbReference type="GO" id="GO:0000462">
    <property type="term" value="P:maturation of SSU-rRNA from tricistronic rRNA transcript (SSU-rRNA, 5.8S rRNA, LSU-rRNA)"/>
    <property type="evidence" value="ECO:0007669"/>
    <property type="project" value="TreeGrafter"/>
</dbReference>
<dbReference type="AlphaFoldDB" id="A0AAV1IA40"/>
<evidence type="ECO:0000256" key="4">
    <source>
        <dbReference type="ARBA" id="ARBA00022552"/>
    </source>
</evidence>
<organism evidence="8 9">
    <name type="scientific">Coccomyxa viridis</name>
    <dbReference type="NCBI Taxonomy" id="1274662"/>
    <lineage>
        <taxon>Eukaryota</taxon>
        <taxon>Viridiplantae</taxon>
        <taxon>Chlorophyta</taxon>
        <taxon>core chlorophytes</taxon>
        <taxon>Trebouxiophyceae</taxon>
        <taxon>Trebouxiophyceae incertae sedis</taxon>
        <taxon>Coccomyxaceae</taxon>
        <taxon>Coccomyxa</taxon>
    </lineage>
</organism>
<keyword evidence="6" id="KW-0687">Ribonucleoprotein</keyword>
<evidence type="ECO:0000256" key="3">
    <source>
        <dbReference type="ARBA" id="ARBA00022517"/>
    </source>
</evidence>
<dbReference type="GO" id="GO:0030686">
    <property type="term" value="C:90S preribosome"/>
    <property type="evidence" value="ECO:0007669"/>
    <property type="project" value="TreeGrafter"/>
</dbReference>
<evidence type="ECO:0000313" key="8">
    <source>
        <dbReference type="EMBL" id="CAK0783591.1"/>
    </source>
</evidence>
<evidence type="ECO:0000256" key="7">
    <source>
        <dbReference type="SAM" id="MobiDB-lite"/>
    </source>
</evidence>
<accession>A0AAV1IA40</accession>
<gene>
    <name evidence="8" type="ORF">CVIRNUC_006790</name>
</gene>